<protein>
    <submittedName>
        <fullName evidence="1">Vitamin-B12 independent methionine synthase</fullName>
    </submittedName>
</protein>
<dbReference type="GO" id="GO:0003871">
    <property type="term" value="F:5-methyltetrahydropteroyltriglutamate-homocysteine S-methyltransferase activity"/>
    <property type="evidence" value="ECO:0007669"/>
    <property type="project" value="InterPro"/>
</dbReference>
<dbReference type="GO" id="GO:0009086">
    <property type="term" value="P:methionine biosynthetic process"/>
    <property type="evidence" value="ECO:0007669"/>
    <property type="project" value="InterPro"/>
</dbReference>
<dbReference type="RefSeq" id="WP_040515951.1">
    <property type="nucleotide sequence ID" value="NZ_CP045804.1"/>
</dbReference>
<organism evidence="1">
    <name type="scientific">Gordonia amarae</name>
    <dbReference type="NCBI Taxonomy" id="36821"/>
    <lineage>
        <taxon>Bacteria</taxon>
        <taxon>Bacillati</taxon>
        <taxon>Actinomycetota</taxon>
        <taxon>Actinomycetes</taxon>
        <taxon>Mycobacteriales</taxon>
        <taxon>Gordoniaceae</taxon>
        <taxon>Gordonia</taxon>
    </lineage>
</organism>
<dbReference type="InterPro" id="IPR038071">
    <property type="entry name" value="UROD/MetE-like_sf"/>
</dbReference>
<evidence type="ECO:0000313" key="1">
    <source>
        <dbReference type="EMBL" id="QHN40434.1"/>
    </source>
</evidence>
<dbReference type="SUPFAM" id="SSF51726">
    <property type="entry name" value="UROD/MetE-like"/>
    <property type="match status" value="1"/>
</dbReference>
<dbReference type="EMBL" id="CP045810">
    <property type="protein sequence ID" value="QHN40434.1"/>
    <property type="molecule type" value="Genomic_DNA"/>
</dbReference>
<dbReference type="Gene3D" id="3.20.20.210">
    <property type="match status" value="1"/>
</dbReference>
<reference evidence="1" key="1">
    <citation type="journal article" date="2021" name="Nat. Microbiol.">
        <title>Cocultivation of an ultrasmall environmental parasitic bacterium with lytic ability against bacteria associated with wastewater foams.</title>
        <authorList>
            <person name="Batinovic S."/>
            <person name="Rose J.J.A."/>
            <person name="Ratcliffe J."/>
            <person name="Seviour R.J."/>
            <person name="Petrovski S."/>
        </authorList>
    </citation>
    <scope>NUCLEOTIDE SEQUENCE</scope>
    <source>
        <strain evidence="1">CON44</strain>
    </source>
</reference>
<dbReference type="AlphaFoldDB" id="A0A857LSF3"/>
<gene>
    <name evidence="1" type="ORF">GII30_15910</name>
</gene>
<dbReference type="GO" id="GO:0008270">
    <property type="term" value="F:zinc ion binding"/>
    <property type="evidence" value="ECO:0007669"/>
    <property type="project" value="InterPro"/>
</dbReference>
<dbReference type="Pfam" id="PF01717">
    <property type="entry name" value="Meth_synt_2"/>
    <property type="match status" value="1"/>
</dbReference>
<sequence length="344" mass="35829">MSVTIPTAVGTGIGSMPGTDPREAASIINGELDFAHLAELPARGVGADMIGRMAAILVDMPMDAGTWGYRLSGRRSNVSRRAADFLSADLDAVEELWDAAGFIRTGRPFKIQVCGPFTFAASAELPNGHRILRDRGAWSDVIASATEGIRVLVAETERRLGTNTVVQLDEPSIGAVLDGTVKPLTRFDTIPAIPVIEVADALTQLVEAIERPVILHNCGAPRWDLTARLPGVAVSCDITSWTGESAADLDGVGALIDRGDVWVAGAVPSTPPRAASDTGSPAERVASALARLVDRIGLNRSVLRENVVVTPACGLAGAGSVWSSKALAVTAKAGELLSADPDAL</sequence>
<proteinExistence type="predicted"/>
<dbReference type="InterPro" id="IPR002629">
    <property type="entry name" value="Met_Synth_C/arc"/>
</dbReference>
<name>A0A857LSF3_9ACTN</name>
<accession>A0A857LSF3</accession>